<dbReference type="GO" id="GO:0016020">
    <property type="term" value="C:membrane"/>
    <property type="evidence" value="ECO:0007669"/>
    <property type="project" value="TreeGrafter"/>
</dbReference>
<evidence type="ECO:0000313" key="5">
    <source>
        <dbReference type="WBParaSite" id="Pan_g22627.t1"/>
    </source>
</evidence>
<evidence type="ECO:0000313" key="4">
    <source>
        <dbReference type="Proteomes" id="UP000492821"/>
    </source>
</evidence>
<dbReference type="WBParaSite" id="Pan_g22627.t1">
    <property type="protein sequence ID" value="Pan_g22627.t1"/>
    <property type="gene ID" value="Pan_g22627"/>
</dbReference>
<keyword evidence="1" id="KW-1133">Transmembrane helix</keyword>
<protein>
    <submittedName>
        <fullName evidence="5">Acyltransferase</fullName>
    </submittedName>
</protein>
<organism evidence="4 5">
    <name type="scientific">Panagrellus redivivus</name>
    <name type="common">Microworm</name>
    <dbReference type="NCBI Taxonomy" id="6233"/>
    <lineage>
        <taxon>Eukaryota</taxon>
        <taxon>Metazoa</taxon>
        <taxon>Ecdysozoa</taxon>
        <taxon>Nematoda</taxon>
        <taxon>Chromadorea</taxon>
        <taxon>Rhabditida</taxon>
        <taxon>Tylenchina</taxon>
        <taxon>Panagrolaimomorpha</taxon>
        <taxon>Panagrolaimoidea</taxon>
        <taxon>Panagrolaimidae</taxon>
        <taxon>Panagrellus</taxon>
    </lineage>
</organism>
<dbReference type="PANTHER" id="PTHR23028">
    <property type="entry name" value="ACETYLTRANSFERASE"/>
    <property type="match status" value="1"/>
</dbReference>
<evidence type="ECO:0000259" key="3">
    <source>
        <dbReference type="Pfam" id="PF19040"/>
    </source>
</evidence>
<dbReference type="Pfam" id="PF01757">
    <property type="entry name" value="Acyl_transf_3"/>
    <property type="match status" value="1"/>
</dbReference>
<accession>A0A7E4ZWY6</accession>
<feature type="transmembrane region" description="Helical" evidence="1">
    <location>
        <begin position="261"/>
        <end position="279"/>
    </location>
</feature>
<dbReference type="GO" id="GO:0016747">
    <property type="term" value="F:acyltransferase activity, transferring groups other than amino-acyl groups"/>
    <property type="evidence" value="ECO:0007669"/>
    <property type="project" value="InterPro"/>
</dbReference>
<feature type="transmembrane region" description="Helical" evidence="1">
    <location>
        <begin position="304"/>
        <end position="326"/>
    </location>
</feature>
<feature type="domain" description="SGNH" evidence="3">
    <location>
        <begin position="466"/>
        <end position="676"/>
    </location>
</feature>
<dbReference type="InterPro" id="IPR002656">
    <property type="entry name" value="Acyl_transf_3_dom"/>
</dbReference>
<reference evidence="5" key="2">
    <citation type="submission" date="2020-10" db="UniProtKB">
        <authorList>
            <consortium name="WormBaseParasite"/>
        </authorList>
    </citation>
    <scope>IDENTIFICATION</scope>
</reference>
<dbReference type="InterPro" id="IPR050879">
    <property type="entry name" value="Acyltransferase_3"/>
</dbReference>
<dbReference type="InterPro" id="IPR043968">
    <property type="entry name" value="SGNH"/>
</dbReference>
<feature type="transmembrane region" description="Helical" evidence="1">
    <location>
        <begin position="338"/>
        <end position="357"/>
    </location>
</feature>
<dbReference type="GO" id="GO:0000271">
    <property type="term" value="P:polysaccharide biosynthetic process"/>
    <property type="evidence" value="ECO:0007669"/>
    <property type="project" value="TreeGrafter"/>
</dbReference>
<dbReference type="Proteomes" id="UP000492821">
    <property type="component" value="Unassembled WGS sequence"/>
</dbReference>
<proteinExistence type="predicted"/>
<keyword evidence="1" id="KW-0472">Membrane</keyword>
<keyword evidence="1" id="KW-0812">Transmembrane</keyword>
<feature type="transmembrane region" description="Helical" evidence="1">
    <location>
        <begin position="369"/>
        <end position="387"/>
    </location>
</feature>
<evidence type="ECO:0000256" key="1">
    <source>
        <dbReference type="SAM" id="Phobius"/>
    </source>
</evidence>
<name>A0A7E4ZWY6_PANRE</name>
<feature type="transmembrane region" description="Helical" evidence="1">
    <location>
        <begin position="198"/>
        <end position="215"/>
    </location>
</feature>
<feature type="transmembrane region" description="Helical" evidence="1">
    <location>
        <begin position="236"/>
        <end position="255"/>
    </location>
</feature>
<feature type="transmembrane region" description="Helical" evidence="1">
    <location>
        <begin position="162"/>
        <end position="186"/>
    </location>
</feature>
<feature type="transmembrane region" description="Helical" evidence="1">
    <location>
        <begin position="73"/>
        <end position="92"/>
    </location>
</feature>
<reference evidence="4" key="1">
    <citation type="journal article" date="2013" name="Genetics">
        <title>The draft genome and transcriptome of Panagrellus redivivus are shaped by the harsh demands of a free-living lifestyle.</title>
        <authorList>
            <person name="Srinivasan J."/>
            <person name="Dillman A.R."/>
            <person name="Macchietto M.G."/>
            <person name="Heikkinen L."/>
            <person name="Lakso M."/>
            <person name="Fracchia K.M."/>
            <person name="Antoshechkin I."/>
            <person name="Mortazavi A."/>
            <person name="Wong G."/>
            <person name="Sternberg P.W."/>
        </authorList>
    </citation>
    <scope>NUCLEOTIDE SEQUENCE [LARGE SCALE GENOMIC DNA]</scope>
    <source>
        <strain evidence="4">MT8872</strain>
    </source>
</reference>
<keyword evidence="4" id="KW-1185">Reference proteome</keyword>
<dbReference type="Pfam" id="PF19040">
    <property type="entry name" value="SGNH"/>
    <property type="match status" value="1"/>
</dbReference>
<evidence type="ECO:0000259" key="2">
    <source>
        <dbReference type="Pfam" id="PF01757"/>
    </source>
</evidence>
<feature type="domain" description="Acyltransferase 3" evidence="2">
    <location>
        <begin position="5"/>
        <end position="347"/>
    </location>
</feature>
<dbReference type="PANTHER" id="PTHR23028:SF53">
    <property type="entry name" value="ACYL_TRANSF_3 DOMAIN-CONTAINING PROTEIN"/>
    <property type="match status" value="1"/>
</dbReference>
<dbReference type="AlphaFoldDB" id="A0A7E4ZWY6"/>
<feature type="transmembrane region" description="Helical" evidence="1">
    <location>
        <begin position="29"/>
        <end position="46"/>
    </location>
</feature>
<feature type="transmembrane region" description="Helical" evidence="1">
    <location>
        <begin position="135"/>
        <end position="155"/>
    </location>
</feature>
<sequence length="744" mass="84916">MKYPELQGLRGIAILAVVLYHLWPKVFWNGYLGVDMFFVLSGFLMAETNLKDKSNGFTIVDILPFWYRRIRRIAPLAVLIVFATWIIVIYKLTVTNLLDFTREAICALSFSSNVCNIYYAKNYFDLNSIEYFKHYWSLSVEMQFYLIVPGLFLVLKHFPTKWILFGILPFFIVASVVFQTMLFMTLHSEAAFSLLPSRLWQFCGGICAFYARRFGDEMLADADFAKSLLGRMMASIHYWVVTDIFTVALIALLFVPVLLNAGWMMAVTVILAAAIITSLEKHTEKNKNDNDENASNTWILSNQLFLILGNASYAIYVVHWIVQHVFSIMSIDFELFQMKLYCFYTSIAIGILVHYATEKPLLSTKQSKSTFCIAICGTYAAILLLILTTHDQNQFAPTYIKDFYNQQAPGILNTSTWPSVASSLNSGRATKLALYSGRHNCRFYNKSDYAKSLNDDIIFGAELRGNGNLSMLVIGNSHAECALPAINAALGPNRYKELNMFGVGALTPFPGFRYAAKLHFLMDAVDHYDPDVIIFVFKYQDDVMNVPLSYPLTEDPVVKGIQATLDFLSNRSEMVFINGDHFQMPNFNIWKFAQAASLQVTKDYSFEQKYRNKIFNDLHTRWHAIRCPKCVILNMWPAFCSNQQCSPLDVTQTVPLFWDDNHVNLFGSNLMAPLYRALFEQKDRKANNDASETDQNPAKTNSNSLNCSLSRLLMFSSILLIKFKSVNQYKLYQFQAATVDQRIS</sequence>